<dbReference type="AlphaFoldDB" id="A0AAW1QMN2"/>
<organism evidence="2 3">
    <name type="scientific">Apatococcus lobatus</name>
    <dbReference type="NCBI Taxonomy" id="904363"/>
    <lineage>
        <taxon>Eukaryota</taxon>
        <taxon>Viridiplantae</taxon>
        <taxon>Chlorophyta</taxon>
        <taxon>core chlorophytes</taxon>
        <taxon>Trebouxiophyceae</taxon>
        <taxon>Chlorellales</taxon>
        <taxon>Chlorellaceae</taxon>
        <taxon>Apatococcus</taxon>
    </lineage>
</organism>
<dbReference type="Proteomes" id="UP001438707">
    <property type="component" value="Unassembled WGS sequence"/>
</dbReference>
<feature type="compositionally biased region" description="Gly residues" evidence="1">
    <location>
        <begin position="409"/>
        <end position="418"/>
    </location>
</feature>
<evidence type="ECO:0000256" key="1">
    <source>
        <dbReference type="SAM" id="MobiDB-lite"/>
    </source>
</evidence>
<feature type="compositionally biased region" description="Polar residues" evidence="1">
    <location>
        <begin position="15"/>
        <end position="55"/>
    </location>
</feature>
<feature type="region of interest" description="Disordered" evidence="1">
    <location>
        <begin position="389"/>
        <end position="426"/>
    </location>
</feature>
<reference evidence="2 3" key="1">
    <citation type="journal article" date="2024" name="Nat. Commun.">
        <title>Phylogenomics reveals the evolutionary origins of lichenization in chlorophyte algae.</title>
        <authorList>
            <person name="Puginier C."/>
            <person name="Libourel C."/>
            <person name="Otte J."/>
            <person name="Skaloud P."/>
            <person name="Haon M."/>
            <person name="Grisel S."/>
            <person name="Petersen M."/>
            <person name="Berrin J.G."/>
            <person name="Delaux P.M."/>
            <person name="Dal Grande F."/>
            <person name="Keller J."/>
        </authorList>
    </citation>
    <scope>NUCLEOTIDE SEQUENCE [LARGE SCALE GENOMIC DNA]</scope>
    <source>
        <strain evidence="2 3">SAG 2145</strain>
    </source>
</reference>
<feature type="region of interest" description="Disordered" evidence="1">
    <location>
        <begin position="104"/>
        <end position="124"/>
    </location>
</feature>
<gene>
    <name evidence="2" type="ORF">WJX74_005575</name>
</gene>
<accession>A0AAW1QMN2</accession>
<feature type="region of interest" description="Disordered" evidence="1">
    <location>
        <begin position="235"/>
        <end position="261"/>
    </location>
</feature>
<evidence type="ECO:0000313" key="2">
    <source>
        <dbReference type="EMBL" id="KAK9822759.1"/>
    </source>
</evidence>
<name>A0AAW1QMN2_9CHLO</name>
<feature type="region of interest" description="Disordered" evidence="1">
    <location>
        <begin position="1"/>
        <end position="63"/>
    </location>
</feature>
<comment type="caution">
    <text evidence="2">The sequence shown here is derived from an EMBL/GenBank/DDBJ whole genome shotgun (WGS) entry which is preliminary data.</text>
</comment>
<evidence type="ECO:0000313" key="3">
    <source>
        <dbReference type="Proteomes" id="UP001438707"/>
    </source>
</evidence>
<dbReference type="EMBL" id="JALJOS010000030">
    <property type="protein sequence ID" value="KAK9822759.1"/>
    <property type="molecule type" value="Genomic_DNA"/>
</dbReference>
<sequence length="570" mass="61911">MGSAFQVHGLGAQLLPSSQPVAPGTQPQHSQPMPDSSAFSQSMGQTQQEPASSTYVEPHSMHPTLPMAGPHETPVQLQGLQAISPHHSHQFDVLLSAEMAISPNRLRTASPDSGDSRDEKNSSMKATIVREVEAAMASQLEHYGDEGLKQWHAHLQNQLSEASHAHHQARDWLKQVDTTRALARDEYRLTQVADKQKAWKGNVAKLKDAQDNVKSTRENFYRAAAAVEAVTRELKRRAGGGDQTRSKPPAEKANAKRKRTLAPEEPCPYCGHAYTVRDGLSSKTDTTGDRLHLRKCQCREKTPPCRNCPKCKGNEDIMSHNDPTLQYQLCQLRFKCEICSCRCPGAGKWVEHDSESRQAYAARTGQRHGQLSALGWHGTVGMTLPSIPANGLSGTGNPVGPDGNPLLHGGAGGVGSPGGKRSKSGRREHLKRLPADIRAQVQVLQSQAGTSMPGEWQSVPLSISHATGSLSMPQKPVMGVDKPPPELPVEVIKLVQDVFLDAAGPSAERSVQDYLRSQRVTSLGDLQYLQLDWLCSALQPMGIPPLLLNKFLAQAGQRIAHAPANSPMPL</sequence>
<feature type="compositionally biased region" description="Basic and acidic residues" evidence="1">
    <location>
        <begin position="114"/>
        <end position="124"/>
    </location>
</feature>
<keyword evidence="3" id="KW-1185">Reference proteome</keyword>
<protein>
    <submittedName>
        <fullName evidence="2">Uncharacterized protein</fullName>
    </submittedName>
</protein>
<feature type="compositionally biased region" description="Basic and acidic residues" evidence="1">
    <location>
        <begin position="244"/>
        <end position="254"/>
    </location>
</feature>
<proteinExistence type="predicted"/>